<accession>A0AAJ1TZQ3</accession>
<evidence type="ECO:0000313" key="3">
    <source>
        <dbReference type="Proteomes" id="UP001223420"/>
    </source>
</evidence>
<evidence type="ECO:0000256" key="1">
    <source>
        <dbReference type="SAM" id="MobiDB-lite"/>
    </source>
</evidence>
<comment type="caution">
    <text evidence="2">The sequence shown here is derived from an EMBL/GenBank/DDBJ whole genome shotgun (WGS) entry which is preliminary data.</text>
</comment>
<evidence type="ECO:0008006" key="4">
    <source>
        <dbReference type="Google" id="ProtNLM"/>
    </source>
</evidence>
<gene>
    <name evidence="2" type="ORF">QO001_005539</name>
</gene>
<feature type="region of interest" description="Disordered" evidence="1">
    <location>
        <begin position="1"/>
        <end position="23"/>
    </location>
</feature>
<dbReference type="Proteomes" id="UP001223420">
    <property type="component" value="Unassembled WGS sequence"/>
</dbReference>
<proteinExistence type="predicted"/>
<dbReference type="AlphaFoldDB" id="A0AAJ1TZQ3"/>
<sequence length="213" mass="23161">MGTRPRDPPRIMPAGPEPSVRSRGAPARLIAALGAMILPVAPAPARQEPAAYPMACHYVRTELDRHAHCARRAGAMIRLAPAHAARLSFRHGLAEVAIPGLGWLWVRPDGLGLPVFTLDNGPDPFAQGLVRGQYAGKVAFYDRRLRRMLATPYDWAYPFNARGQALACTGCRSDGRVPASMVGGLWSLIDRHGRVLEPPAARGGRAFTRYFGH</sequence>
<dbReference type="EMBL" id="JAUSWL010000015">
    <property type="protein sequence ID" value="MDQ0546587.1"/>
    <property type="molecule type" value="Genomic_DNA"/>
</dbReference>
<evidence type="ECO:0000313" key="2">
    <source>
        <dbReference type="EMBL" id="MDQ0546587.1"/>
    </source>
</evidence>
<organism evidence="2 3">
    <name type="scientific">Methylobacterium brachiatum</name>
    <dbReference type="NCBI Taxonomy" id="269660"/>
    <lineage>
        <taxon>Bacteria</taxon>
        <taxon>Pseudomonadati</taxon>
        <taxon>Pseudomonadota</taxon>
        <taxon>Alphaproteobacteria</taxon>
        <taxon>Hyphomicrobiales</taxon>
        <taxon>Methylobacteriaceae</taxon>
        <taxon>Methylobacterium</taxon>
    </lineage>
</organism>
<name>A0AAJ1TZQ3_9HYPH</name>
<protein>
    <recommendedName>
        <fullName evidence="4">WG repeat-containing protein</fullName>
    </recommendedName>
</protein>
<dbReference type="RefSeq" id="WP_307355803.1">
    <property type="nucleotide sequence ID" value="NZ_JAJALK010000016.1"/>
</dbReference>
<reference evidence="2" key="1">
    <citation type="submission" date="2023-07" db="EMBL/GenBank/DDBJ databases">
        <title>Genomic Encyclopedia of Type Strains, Phase IV (KMG-IV): sequencing the most valuable type-strain genomes for metagenomic binning, comparative biology and taxonomic classification.</title>
        <authorList>
            <person name="Goeker M."/>
        </authorList>
    </citation>
    <scope>NUCLEOTIDE SEQUENCE</scope>
    <source>
        <strain evidence="2">DSM 19569</strain>
    </source>
</reference>